<evidence type="ECO:0000313" key="5">
    <source>
        <dbReference type="EMBL" id="SAM60952.1"/>
    </source>
</evidence>
<dbReference type="PANTHER" id="PTHR43132">
    <property type="entry name" value="ARSENICAL RESISTANCE OPERON REPRESSOR ARSR-RELATED"/>
    <property type="match status" value="1"/>
</dbReference>
<dbReference type="InterPro" id="IPR051011">
    <property type="entry name" value="Metal_resp_trans_reg"/>
</dbReference>
<dbReference type="Gene3D" id="1.10.10.10">
    <property type="entry name" value="Winged helix-like DNA-binding domain superfamily/Winged helix DNA-binding domain"/>
    <property type="match status" value="1"/>
</dbReference>
<dbReference type="InterPro" id="IPR011991">
    <property type="entry name" value="ArsR-like_HTH"/>
</dbReference>
<dbReference type="EMBL" id="FKLO01000034">
    <property type="protein sequence ID" value="SAM60952.1"/>
    <property type="molecule type" value="Genomic_DNA"/>
</dbReference>
<dbReference type="InterPro" id="IPR036388">
    <property type="entry name" value="WH-like_DNA-bd_sf"/>
</dbReference>
<feature type="domain" description="HTH arsR-type" evidence="4">
    <location>
        <begin position="9"/>
        <end position="104"/>
    </location>
</feature>
<organism evidence="5 6">
    <name type="scientific">Cardiobacterium hominis</name>
    <dbReference type="NCBI Taxonomy" id="2718"/>
    <lineage>
        <taxon>Bacteria</taxon>
        <taxon>Pseudomonadati</taxon>
        <taxon>Pseudomonadota</taxon>
        <taxon>Gammaproteobacteria</taxon>
        <taxon>Cardiobacteriales</taxon>
        <taxon>Cardiobacteriaceae</taxon>
        <taxon>Cardiobacterium</taxon>
    </lineage>
</organism>
<dbReference type="PROSITE" id="PS50987">
    <property type="entry name" value="HTH_ARSR_2"/>
    <property type="match status" value="1"/>
</dbReference>
<keyword evidence="2" id="KW-0238">DNA-binding</keyword>
<gene>
    <name evidence="5" type="ORF">CHUV0807_0848</name>
</gene>
<dbReference type="NCBIfam" id="NF033788">
    <property type="entry name" value="HTH_metalloreg"/>
    <property type="match status" value="1"/>
</dbReference>
<evidence type="ECO:0000259" key="4">
    <source>
        <dbReference type="PROSITE" id="PS50987"/>
    </source>
</evidence>
<evidence type="ECO:0000256" key="2">
    <source>
        <dbReference type="ARBA" id="ARBA00023125"/>
    </source>
</evidence>
<dbReference type="SUPFAM" id="SSF46785">
    <property type="entry name" value="Winged helix' DNA-binding domain"/>
    <property type="match status" value="1"/>
</dbReference>
<name>A0A1C3H367_9GAMM</name>
<dbReference type="PANTHER" id="PTHR43132:SF2">
    <property type="entry name" value="ARSENICAL RESISTANCE OPERON REPRESSOR ARSR-RELATED"/>
    <property type="match status" value="1"/>
</dbReference>
<evidence type="ECO:0000256" key="3">
    <source>
        <dbReference type="ARBA" id="ARBA00023163"/>
    </source>
</evidence>
<keyword evidence="3" id="KW-0804">Transcription</keyword>
<accession>A0A1C3H367</accession>
<dbReference type="SMART" id="SM00418">
    <property type="entry name" value="HTH_ARSR"/>
    <property type="match status" value="1"/>
</dbReference>
<reference evidence="6" key="1">
    <citation type="submission" date="2016-04" db="EMBL/GenBank/DDBJ databases">
        <authorList>
            <person name="Tagini F."/>
        </authorList>
    </citation>
    <scope>NUCLEOTIDE SEQUENCE [LARGE SCALE GENOMIC DNA]</scope>
    <source>
        <strain evidence="6">CHUV0807</strain>
    </source>
</reference>
<dbReference type="InterPro" id="IPR001845">
    <property type="entry name" value="HTH_ArsR_DNA-bd_dom"/>
</dbReference>
<dbReference type="GO" id="GO:0003700">
    <property type="term" value="F:DNA-binding transcription factor activity"/>
    <property type="evidence" value="ECO:0007669"/>
    <property type="project" value="InterPro"/>
</dbReference>
<protein>
    <submittedName>
        <fullName evidence="5">Transcriptional regulator, ArsR family</fullName>
    </submittedName>
</protein>
<dbReference type="CDD" id="cd00090">
    <property type="entry name" value="HTH_ARSR"/>
    <property type="match status" value="1"/>
</dbReference>
<sequence>MDAQHDNDFYREGAAKAAQWLRALANEHRLLLLCLLLEAGEMSVGELQARIALSQSALSQHLARMREEGLIAFRREAQTLYYRIEHPEVARLMATLKTLFCPDKPPEETA</sequence>
<dbReference type="AlphaFoldDB" id="A0A1C3H367"/>
<proteinExistence type="predicted"/>
<dbReference type="PRINTS" id="PR00778">
    <property type="entry name" value="HTHARSR"/>
</dbReference>
<dbReference type="Proteomes" id="UP000190837">
    <property type="component" value="Unassembled WGS sequence"/>
</dbReference>
<dbReference type="Pfam" id="PF01022">
    <property type="entry name" value="HTH_5"/>
    <property type="match status" value="1"/>
</dbReference>
<dbReference type="RefSeq" id="WP_079539946.1">
    <property type="nucleotide sequence ID" value="NZ_FKLO01000034.1"/>
</dbReference>
<evidence type="ECO:0000313" key="6">
    <source>
        <dbReference type="Proteomes" id="UP000190837"/>
    </source>
</evidence>
<keyword evidence="1" id="KW-0805">Transcription regulation</keyword>
<evidence type="ECO:0000256" key="1">
    <source>
        <dbReference type="ARBA" id="ARBA00023015"/>
    </source>
</evidence>
<dbReference type="InterPro" id="IPR036390">
    <property type="entry name" value="WH_DNA-bd_sf"/>
</dbReference>
<dbReference type="GO" id="GO:0003677">
    <property type="term" value="F:DNA binding"/>
    <property type="evidence" value="ECO:0007669"/>
    <property type="project" value="UniProtKB-KW"/>
</dbReference>